<evidence type="ECO:0000256" key="17">
    <source>
        <dbReference type="SAM" id="SignalP"/>
    </source>
</evidence>
<evidence type="ECO:0000256" key="10">
    <source>
        <dbReference type="ARBA" id="ARBA00023285"/>
    </source>
</evidence>
<keyword evidence="9" id="KW-0119">Carbohydrate metabolism</keyword>
<sequence>MKLHASTALLFFSAAATLTTLTVTRAQPQDHLHRSHHRDTLVARAARDELAFAAAKRQAGPVVAAAAAPPAPSGSTSSSSSASAGPAVPLTTSSGAHGTGTSTTPSLSAASGTGMTGSGSGSSQPTPLPTGPNGVPPLSLISSGMLPGTPSPVATTYPPGATPPFSGAPALPAQFVFNSADWPTQDKIPDPTSDEVQTWMQELNGFDIPSWTPTADGTCAGDPDAASEASARGWWTCGWTTRDTDITACPKMLDWGVSFDDGPSPWSEKLLNYLGTKNILSTFFVVGSRVVERPAVLIEEYMAGHEISPLTAMTNEQIVAELGWTRKAIQAVLGVTPTTMRPPFGDIDDRVRAISLAMGMVPIIWTNSPTSGPFDTNDWRVAGGLVNSTQSFNTFEAILGNATSLPTGFIVLEHDLYEVTVDLAVGYTLNAALTHNPAFSLKPIGSCSNIPTENLYAESNKNTTFPYTNHTVVTSSNSNTNSTGTGSKTSQKHSNSAEGGMIPEVWLIGGLICVWLFY</sequence>
<evidence type="ECO:0000256" key="13">
    <source>
        <dbReference type="ARBA" id="ARBA00023326"/>
    </source>
</evidence>
<dbReference type="GO" id="GO:0071555">
    <property type="term" value="P:cell wall organization"/>
    <property type="evidence" value="ECO:0007669"/>
    <property type="project" value="UniProtKB-KW"/>
</dbReference>
<keyword evidence="17" id="KW-0732">Signal</keyword>
<dbReference type="AlphaFoldDB" id="A0A9P5MV74"/>
<keyword evidence="7" id="KW-0146">Chitin degradation</keyword>
<dbReference type="GO" id="GO:0006032">
    <property type="term" value="P:chitin catabolic process"/>
    <property type="evidence" value="ECO:0007669"/>
    <property type="project" value="UniProtKB-KW"/>
</dbReference>
<dbReference type="OrthoDB" id="407355at2759"/>
<evidence type="ECO:0000256" key="11">
    <source>
        <dbReference type="ARBA" id="ARBA00023288"/>
    </source>
</evidence>
<keyword evidence="12" id="KW-0961">Cell wall biogenesis/degradation</keyword>
<dbReference type="Gene3D" id="3.20.20.370">
    <property type="entry name" value="Glycoside hydrolase/deacetylase"/>
    <property type="match status" value="1"/>
</dbReference>
<comment type="cofactor">
    <cofactor evidence="1">
        <name>Co(2+)</name>
        <dbReference type="ChEBI" id="CHEBI:48828"/>
    </cofactor>
</comment>
<evidence type="ECO:0000256" key="6">
    <source>
        <dbReference type="ARBA" id="ARBA00022801"/>
    </source>
</evidence>
<keyword evidence="10" id="KW-0170">Cobalt</keyword>
<gene>
    <name evidence="19" type="ORF">DFH94DRAFT_744398</name>
</gene>
<proteinExistence type="predicted"/>
<dbReference type="PANTHER" id="PTHR10587">
    <property type="entry name" value="GLYCOSYL TRANSFERASE-RELATED"/>
    <property type="match status" value="1"/>
</dbReference>
<evidence type="ECO:0000313" key="20">
    <source>
        <dbReference type="Proteomes" id="UP000759537"/>
    </source>
</evidence>
<comment type="catalytic activity">
    <reaction evidence="15">
        <text>[(1-&gt;4)-N-acetyl-beta-D-glucosaminyl](n) + n H2O = chitosan + n acetate</text>
        <dbReference type="Rhea" id="RHEA:10464"/>
        <dbReference type="Rhea" id="RHEA-COMP:9593"/>
        <dbReference type="Rhea" id="RHEA-COMP:9597"/>
        <dbReference type="ChEBI" id="CHEBI:15377"/>
        <dbReference type="ChEBI" id="CHEBI:17029"/>
        <dbReference type="ChEBI" id="CHEBI:30089"/>
        <dbReference type="ChEBI" id="CHEBI:57704"/>
        <dbReference type="EC" id="3.5.1.41"/>
    </reaction>
    <physiologicalReaction direction="left-to-right" evidence="15">
        <dbReference type="Rhea" id="RHEA:10465"/>
    </physiologicalReaction>
</comment>
<accession>A0A9P5MV74</accession>
<evidence type="ECO:0000256" key="5">
    <source>
        <dbReference type="ARBA" id="ARBA00022723"/>
    </source>
</evidence>
<keyword evidence="5" id="KW-0479">Metal-binding</keyword>
<reference evidence="19" key="1">
    <citation type="submission" date="2019-10" db="EMBL/GenBank/DDBJ databases">
        <authorList>
            <consortium name="DOE Joint Genome Institute"/>
            <person name="Kuo A."/>
            <person name="Miyauchi S."/>
            <person name="Kiss E."/>
            <person name="Drula E."/>
            <person name="Kohler A."/>
            <person name="Sanchez-Garcia M."/>
            <person name="Andreopoulos B."/>
            <person name="Barry K.W."/>
            <person name="Bonito G."/>
            <person name="Buee M."/>
            <person name="Carver A."/>
            <person name="Chen C."/>
            <person name="Cichocki N."/>
            <person name="Clum A."/>
            <person name="Culley D."/>
            <person name="Crous P.W."/>
            <person name="Fauchery L."/>
            <person name="Girlanda M."/>
            <person name="Hayes R."/>
            <person name="Keri Z."/>
            <person name="LaButti K."/>
            <person name="Lipzen A."/>
            <person name="Lombard V."/>
            <person name="Magnuson J."/>
            <person name="Maillard F."/>
            <person name="Morin E."/>
            <person name="Murat C."/>
            <person name="Nolan M."/>
            <person name="Ohm R."/>
            <person name="Pangilinan J."/>
            <person name="Pereira M."/>
            <person name="Perotto S."/>
            <person name="Peter M."/>
            <person name="Riley R."/>
            <person name="Sitrit Y."/>
            <person name="Stielow B."/>
            <person name="Szollosi G."/>
            <person name="Zifcakova L."/>
            <person name="Stursova M."/>
            <person name="Spatafora J.W."/>
            <person name="Tedersoo L."/>
            <person name="Vaario L.-M."/>
            <person name="Yamada A."/>
            <person name="Yan M."/>
            <person name="Wang P."/>
            <person name="Xu J."/>
            <person name="Bruns T."/>
            <person name="Baldrian P."/>
            <person name="Vilgalys R."/>
            <person name="Henrissat B."/>
            <person name="Grigoriev I.V."/>
            <person name="Hibbett D."/>
            <person name="Nagy L.G."/>
            <person name="Martin F.M."/>
        </authorList>
    </citation>
    <scope>NUCLEOTIDE SEQUENCE</scope>
    <source>
        <strain evidence="19">Prilba</strain>
    </source>
</reference>
<keyword evidence="6" id="KW-0378">Hydrolase</keyword>
<feature type="domain" description="NodB homology" evidence="18">
    <location>
        <begin position="253"/>
        <end position="440"/>
    </location>
</feature>
<dbReference type="InterPro" id="IPR011330">
    <property type="entry name" value="Glyco_hydro/deAcase_b/a-brl"/>
</dbReference>
<keyword evidence="3" id="KW-1003">Cell membrane</keyword>
<dbReference type="GO" id="GO:0009272">
    <property type="term" value="P:fungal-type cell wall biogenesis"/>
    <property type="evidence" value="ECO:0007669"/>
    <property type="project" value="UniProtKB-ARBA"/>
</dbReference>
<evidence type="ECO:0000256" key="3">
    <source>
        <dbReference type="ARBA" id="ARBA00022475"/>
    </source>
</evidence>
<dbReference type="GO" id="GO:0046872">
    <property type="term" value="F:metal ion binding"/>
    <property type="evidence" value="ECO:0007669"/>
    <property type="project" value="UniProtKB-KW"/>
</dbReference>
<feature type="chain" id="PRO_5040176225" description="chitin deacetylase" evidence="17">
    <location>
        <begin position="27"/>
        <end position="518"/>
    </location>
</feature>
<dbReference type="EC" id="3.5.1.41" evidence="14"/>
<feature type="signal peptide" evidence="17">
    <location>
        <begin position="1"/>
        <end position="26"/>
    </location>
</feature>
<dbReference type="InterPro" id="IPR050248">
    <property type="entry name" value="Polysacc_deacetylase_ArnD"/>
</dbReference>
<keyword evidence="8" id="KW-0472">Membrane</keyword>
<dbReference type="GO" id="GO:0000272">
    <property type="term" value="P:polysaccharide catabolic process"/>
    <property type="evidence" value="ECO:0007669"/>
    <property type="project" value="UniProtKB-KW"/>
</dbReference>
<dbReference type="PROSITE" id="PS51677">
    <property type="entry name" value="NODB"/>
    <property type="match status" value="1"/>
</dbReference>
<organism evidence="19 20">
    <name type="scientific">Russula ochroleuca</name>
    <dbReference type="NCBI Taxonomy" id="152965"/>
    <lineage>
        <taxon>Eukaryota</taxon>
        <taxon>Fungi</taxon>
        <taxon>Dikarya</taxon>
        <taxon>Basidiomycota</taxon>
        <taxon>Agaricomycotina</taxon>
        <taxon>Agaricomycetes</taxon>
        <taxon>Russulales</taxon>
        <taxon>Russulaceae</taxon>
        <taxon>Russula</taxon>
    </lineage>
</organism>
<keyword evidence="11" id="KW-0449">Lipoprotein</keyword>
<evidence type="ECO:0000256" key="1">
    <source>
        <dbReference type="ARBA" id="ARBA00001941"/>
    </source>
</evidence>
<comment type="subcellular location">
    <subcellularLocation>
        <location evidence="2">Cell membrane</location>
        <topology evidence="2">Lipid-anchor</topology>
        <topology evidence="2">GPI-anchor</topology>
    </subcellularLocation>
</comment>
<feature type="region of interest" description="Disordered" evidence="16">
    <location>
        <begin position="65"/>
        <end position="169"/>
    </location>
</feature>
<comment type="caution">
    <text evidence="19">The sequence shown here is derived from an EMBL/GenBank/DDBJ whole genome shotgun (WGS) entry which is preliminary data.</text>
</comment>
<evidence type="ECO:0000256" key="7">
    <source>
        <dbReference type="ARBA" id="ARBA00023024"/>
    </source>
</evidence>
<evidence type="ECO:0000256" key="12">
    <source>
        <dbReference type="ARBA" id="ARBA00023316"/>
    </source>
</evidence>
<dbReference type="PANTHER" id="PTHR10587:SF133">
    <property type="entry name" value="CHITIN DEACETYLASE 1-RELATED"/>
    <property type="match status" value="1"/>
</dbReference>
<evidence type="ECO:0000256" key="2">
    <source>
        <dbReference type="ARBA" id="ARBA00004609"/>
    </source>
</evidence>
<dbReference type="GO" id="GO:0098552">
    <property type="term" value="C:side of membrane"/>
    <property type="evidence" value="ECO:0007669"/>
    <property type="project" value="UniProtKB-KW"/>
</dbReference>
<keyword evidence="4" id="KW-0336">GPI-anchor</keyword>
<feature type="compositionally biased region" description="Low complexity" evidence="16">
    <location>
        <begin position="65"/>
        <end position="113"/>
    </location>
</feature>
<evidence type="ECO:0000256" key="14">
    <source>
        <dbReference type="ARBA" id="ARBA00024056"/>
    </source>
</evidence>
<feature type="compositionally biased region" description="Low complexity" evidence="16">
    <location>
        <begin position="471"/>
        <end position="494"/>
    </location>
</feature>
<evidence type="ECO:0000313" key="19">
    <source>
        <dbReference type="EMBL" id="KAF8479556.1"/>
    </source>
</evidence>
<protein>
    <recommendedName>
        <fullName evidence="14">chitin deacetylase</fullName>
        <ecNumber evidence="14">3.5.1.41</ecNumber>
    </recommendedName>
</protein>
<evidence type="ECO:0000256" key="4">
    <source>
        <dbReference type="ARBA" id="ARBA00022622"/>
    </source>
</evidence>
<dbReference type="InterPro" id="IPR002509">
    <property type="entry name" value="NODB_dom"/>
</dbReference>
<keyword evidence="4" id="KW-0325">Glycoprotein</keyword>
<dbReference type="Pfam" id="PF01522">
    <property type="entry name" value="Polysacc_deac_1"/>
    <property type="match status" value="1"/>
</dbReference>
<evidence type="ECO:0000256" key="8">
    <source>
        <dbReference type="ARBA" id="ARBA00023136"/>
    </source>
</evidence>
<reference evidence="19" key="2">
    <citation type="journal article" date="2020" name="Nat. Commun.">
        <title>Large-scale genome sequencing of mycorrhizal fungi provides insights into the early evolution of symbiotic traits.</title>
        <authorList>
            <person name="Miyauchi S."/>
            <person name="Kiss E."/>
            <person name="Kuo A."/>
            <person name="Drula E."/>
            <person name="Kohler A."/>
            <person name="Sanchez-Garcia M."/>
            <person name="Morin E."/>
            <person name="Andreopoulos B."/>
            <person name="Barry K.W."/>
            <person name="Bonito G."/>
            <person name="Buee M."/>
            <person name="Carver A."/>
            <person name="Chen C."/>
            <person name="Cichocki N."/>
            <person name="Clum A."/>
            <person name="Culley D."/>
            <person name="Crous P.W."/>
            <person name="Fauchery L."/>
            <person name="Girlanda M."/>
            <person name="Hayes R.D."/>
            <person name="Keri Z."/>
            <person name="LaButti K."/>
            <person name="Lipzen A."/>
            <person name="Lombard V."/>
            <person name="Magnuson J."/>
            <person name="Maillard F."/>
            <person name="Murat C."/>
            <person name="Nolan M."/>
            <person name="Ohm R.A."/>
            <person name="Pangilinan J."/>
            <person name="Pereira M.F."/>
            <person name="Perotto S."/>
            <person name="Peter M."/>
            <person name="Pfister S."/>
            <person name="Riley R."/>
            <person name="Sitrit Y."/>
            <person name="Stielow J.B."/>
            <person name="Szollosi G."/>
            <person name="Zifcakova L."/>
            <person name="Stursova M."/>
            <person name="Spatafora J.W."/>
            <person name="Tedersoo L."/>
            <person name="Vaario L.M."/>
            <person name="Yamada A."/>
            <person name="Yan M."/>
            <person name="Wang P."/>
            <person name="Xu J."/>
            <person name="Bruns T."/>
            <person name="Baldrian P."/>
            <person name="Vilgalys R."/>
            <person name="Dunand C."/>
            <person name="Henrissat B."/>
            <person name="Grigoriev I.V."/>
            <person name="Hibbett D."/>
            <person name="Nagy L.G."/>
            <person name="Martin F.M."/>
        </authorList>
    </citation>
    <scope>NUCLEOTIDE SEQUENCE</scope>
    <source>
        <strain evidence="19">Prilba</strain>
    </source>
</reference>
<dbReference type="EMBL" id="WHVB01000009">
    <property type="protein sequence ID" value="KAF8479556.1"/>
    <property type="molecule type" value="Genomic_DNA"/>
</dbReference>
<name>A0A9P5MV74_9AGAM</name>
<evidence type="ECO:0000259" key="18">
    <source>
        <dbReference type="PROSITE" id="PS51677"/>
    </source>
</evidence>
<dbReference type="GO" id="GO:0005886">
    <property type="term" value="C:plasma membrane"/>
    <property type="evidence" value="ECO:0007669"/>
    <property type="project" value="UniProtKB-SubCell"/>
</dbReference>
<evidence type="ECO:0000256" key="15">
    <source>
        <dbReference type="ARBA" id="ARBA00048494"/>
    </source>
</evidence>
<keyword evidence="20" id="KW-1185">Reference proteome</keyword>
<evidence type="ECO:0000256" key="16">
    <source>
        <dbReference type="SAM" id="MobiDB-lite"/>
    </source>
</evidence>
<evidence type="ECO:0000256" key="9">
    <source>
        <dbReference type="ARBA" id="ARBA00023277"/>
    </source>
</evidence>
<keyword evidence="13" id="KW-0624">Polysaccharide degradation</keyword>
<feature type="region of interest" description="Disordered" evidence="16">
    <location>
        <begin position="471"/>
        <end position="497"/>
    </location>
</feature>
<dbReference type="SUPFAM" id="SSF88713">
    <property type="entry name" value="Glycoside hydrolase/deacetylase"/>
    <property type="match status" value="1"/>
</dbReference>
<dbReference type="Proteomes" id="UP000759537">
    <property type="component" value="Unassembled WGS sequence"/>
</dbReference>
<dbReference type="GO" id="GO:0004099">
    <property type="term" value="F:chitin deacetylase activity"/>
    <property type="evidence" value="ECO:0007669"/>
    <property type="project" value="UniProtKB-EC"/>
</dbReference>